<keyword evidence="9" id="KW-1185">Reference proteome</keyword>
<evidence type="ECO:0000259" key="7">
    <source>
        <dbReference type="Pfam" id="PF03553"/>
    </source>
</evidence>
<dbReference type="Proteomes" id="UP000253314">
    <property type="component" value="Unassembled WGS sequence"/>
</dbReference>
<keyword evidence="4 6" id="KW-1133">Transmembrane helix</keyword>
<dbReference type="PANTHER" id="PTHR43478:SF1">
    <property type="entry name" value="NA+_H+ ANTIPORTER NHAC-LIKE C-TERMINAL DOMAIN-CONTAINING PROTEIN"/>
    <property type="match status" value="1"/>
</dbReference>
<evidence type="ECO:0000256" key="3">
    <source>
        <dbReference type="ARBA" id="ARBA00022692"/>
    </source>
</evidence>
<feature type="transmembrane region" description="Helical" evidence="6">
    <location>
        <begin position="336"/>
        <end position="356"/>
    </location>
</feature>
<dbReference type="RefSeq" id="WP_113805499.1">
    <property type="nucleotide sequence ID" value="NZ_QOCW01000006.1"/>
</dbReference>
<keyword evidence="3 6" id="KW-0812">Transmembrane</keyword>
<reference evidence="8 9" key="1">
    <citation type="submission" date="2018-07" db="EMBL/GenBank/DDBJ databases">
        <title>Lottiidibacillus patelloidae gen. nov., sp. nov., isolated from the intestinal tract of a marine limpet and the reclassification of B. taeanensis BH030017T, B. algicola KMM 3737T and B. hwajinpoensis SW-72T as genus Lottiidibacillus.</title>
        <authorList>
            <person name="Liu R."/>
            <person name="Huang Z."/>
        </authorList>
    </citation>
    <scope>NUCLEOTIDE SEQUENCE [LARGE SCALE GENOMIC DNA]</scope>
    <source>
        <strain evidence="8 9">BH030017</strain>
    </source>
</reference>
<name>A0A366XVL7_9BACI</name>
<evidence type="ECO:0000256" key="6">
    <source>
        <dbReference type="SAM" id="Phobius"/>
    </source>
</evidence>
<dbReference type="InterPro" id="IPR018461">
    <property type="entry name" value="Na/H_Antiport_NhaC-like_C"/>
</dbReference>
<comment type="subcellular location">
    <subcellularLocation>
        <location evidence="1">Cell membrane</location>
        <topology evidence="1">Multi-pass membrane protein</topology>
    </subcellularLocation>
</comment>
<dbReference type="EMBL" id="QOCW01000006">
    <property type="protein sequence ID" value="RBW70182.1"/>
    <property type="molecule type" value="Genomic_DNA"/>
</dbReference>
<feature type="transmembrane region" description="Helical" evidence="6">
    <location>
        <begin position="304"/>
        <end position="324"/>
    </location>
</feature>
<evidence type="ECO:0000256" key="4">
    <source>
        <dbReference type="ARBA" id="ARBA00022989"/>
    </source>
</evidence>
<feature type="transmembrane region" description="Helical" evidence="6">
    <location>
        <begin position="376"/>
        <end position="396"/>
    </location>
</feature>
<feature type="transmembrane region" description="Helical" evidence="6">
    <location>
        <begin position="279"/>
        <end position="298"/>
    </location>
</feature>
<evidence type="ECO:0000256" key="1">
    <source>
        <dbReference type="ARBA" id="ARBA00004651"/>
    </source>
</evidence>
<keyword evidence="5 6" id="KW-0472">Membrane</keyword>
<dbReference type="AlphaFoldDB" id="A0A366XVL7"/>
<feature type="transmembrane region" description="Helical" evidence="6">
    <location>
        <begin position="7"/>
        <end position="24"/>
    </location>
</feature>
<gene>
    <name evidence="8" type="ORF">DS031_08315</name>
</gene>
<dbReference type="Pfam" id="PF03553">
    <property type="entry name" value="Na_H_antiporter"/>
    <property type="match status" value="1"/>
</dbReference>
<evidence type="ECO:0000313" key="8">
    <source>
        <dbReference type="EMBL" id="RBW70182.1"/>
    </source>
</evidence>
<feature type="domain" description="Na+/H+ antiporter NhaC-like C-terminal" evidence="7">
    <location>
        <begin position="156"/>
        <end position="480"/>
    </location>
</feature>
<keyword evidence="2" id="KW-1003">Cell membrane</keyword>
<protein>
    <recommendedName>
        <fullName evidence="7">Na+/H+ antiporter NhaC-like C-terminal domain-containing protein</fullName>
    </recommendedName>
</protein>
<feature type="transmembrane region" description="Helical" evidence="6">
    <location>
        <begin position="196"/>
        <end position="215"/>
    </location>
</feature>
<comment type="caution">
    <text evidence="8">The sequence shown here is derived from an EMBL/GenBank/DDBJ whole genome shotgun (WGS) entry which is preliminary data.</text>
</comment>
<dbReference type="OrthoDB" id="9762978at2"/>
<sequence>MEIWFSILPSIIAIILAIWTKQVIPSLLAGLWFGSWIVADSFLQSFNQTISYVIGVLTDPNNMNVLLFLYIFSGFVSLIQVSGGIQAFAKLMAKYLTNSKRTLAALWGLLPITFIDCGFRVVATGSIIKPIAEKQNISKERMAYMLNNSASPVIILIPFATTFVGYVLGVIEKGVQVAGIEGSAFSLFIRSLPFNFFSYLSILIALLSIVPMFNFGKMKSLLQKSTTSHRKEAFGVEFSEEFDHKEKAHTAKDQTGNAMKGSMEHDHDMDEKSVLKPRLVNLIFPLAVLIPLSFFLMMGSDEPARSMLVALAVTSLATAFIYRFQGIKLKTLMDRFFKGGNKLIVTITILAVAWPLSDVSQDLGRLIETTLGENLSSNLVPVLLFIVTGAVAYFIGSSWGSWALMMPIGMTLAVTTGGSVPIVIAAVLSGGTFDDVTSPVSGMTAMSAGIAEADHMKYVKAMSPYNFAAASLAAVLFLAVPWVL</sequence>
<feature type="transmembrane region" description="Helical" evidence="6">
    <location>
        <begin position="408"/>
        <end position="428"/>
    </location>
</feature>
<dbReference type="PANTHER" id="PTHR43478">
    <property type="entry name" value="NA+/H+ ANTIPORTER-RELATED"/>
    <property type="match status" value="1"/>
</dbReference>
<proteinExistence type="predicted"/>
<evidence type="ECO:0000256" key="2">
    <source>
        <dbReference type="ARBA" id="ARBA00022475"/>
    </source>
</evidence>
<accession>A0A366XVL7</accession>
<dbReference type="GO" id="GO:0005886">
    <property type="term" value="C:plasma membrane"/>
    <property type="evidence" value="ECO:0007669"/>
    <property type="project" value="UniProtKB-SubCell"/>
</dbReference>
<feature type="transmembrane region" description="Helical" evidence="6">
    <location>
        <begin position="105"/>
        <end position="128"/>
    </location>
</feature>
<feature type="transmembrane region" description="Helical" evidence="6">
    <location>
        <begin position="65"/>
        <end position="85"/>
    </location>
</feature>
<evidence type="ECO:0000313" key="9">
    <source>
        <dbReference type="Proteomes" id="UP000253314"/>
    </source>
</evidence>
<feature type="transmembrane region" description="Helical" evidence="6">
    <location>
        <begin position="149"/>
        <end position="171"/>
    </location>
</feature>
<evidence type="ECO:0000256" key="5">
    <source>
        <dbReference type="ARBA" id="ARBA00023136"/>
    </source>
</evidence>
<feature type="transmembrane region" description="Helical" evidence="6">
    <location>
        <begin position="465"/>
        <end position="483"/>
    </location>
</feature>
<organism evidence="8 9">
    <name type="scientific">Bacillus taeanensis</name>
    <dbReference type="NCBI Taxonomy" id="273032"/>
    <lineage>
        <taxon>Bacteria</taxon>
        <taxon>Bacillati</taxon>
        <taxon>Bacillota</taxon>
        <taxon>Bacilli</taxon>
        <taxon>Bacillales</taxon>
        <taxon>Bacillaceae</taxon>
        <taxon>Bacillus</taxon>
    </lineage>
</organism>